<evidence type="ECO:0000313" key="4">
    <source>
        <dbReference type="Proteomes" id="UP001230156"/>
    </source>
</evidence>
<dbReference type="InterPro" id="IPR000305">
    <property type="entry name" value="GIY-YIG_endonuc"/>
</dbReference>
<feature type="domain" description="GIY-YIG" evidence="2">
    <location>
        <begin position="1"/>
        <end position="77"/>
    </location>
</feature>
<dbReference type="RefSeq" id="WP_379954201.1">
    <property type="nucleotide sequence ID" value="NZ_JAUYVI010000001.1"/>
</dbReference>
<gene>
    <name evidence="3" type="ORF">Q8A70_03950</name>
</gene>
<dbReference type="SUPFAM" id="SSF82771">
    <property type="entry name" value="GIY-YIG endonuclease"/>
    <property type="match status" value="1"/>
</dbReference>
<dbReference type="EMBL" id="JAUYVI010000001">
    <property type="protein sequence ID" value="MDQ7246801.1"/>
    <property type="molecule type" value="Genomic_DNA"/>
</dbReference>
<name>A0ABU0YGF4_9PROT</name>
<dbReference type="PROSITE" id="PS50164">
    <property type="entry name" value="GIY_YIG"/>
    <property type="match status" value="1"/>
</dbReference>
<dbReference type="CDD" id="cd10448">
    <property type="entry name" value="GIY-YIG_unchar_3"/>
    <property type="match status" value="1"/>
</dbReference>
<evidence type="ECO:0000313" key="3">
    <source>
        <dbReference type="EMBL" id="MDQ7246801.1"/>
    </source>
</evidence>
<comment type="caution">
    <text evidence="3">The sequence shown here is derived from an EMBL/GenBank/DDBJ whole genome shotgun (WGS) entry which is preliminary data.</text>
</comment>
<dbReference type="Gene3D" id="3.40.1440.10">
    <property type="entry name" value="GIY-YIG endonuclease"/>
    <property type="match status" value="1"/>
</dbReference>
<dbReference type="InterPro" id="IPR050190">
    <property type="entry name" value="UPF0213_domain"/>
</dbReference>
<evidence type="ECO:0000256" key="1">
    <source>
        <dbReference type="ARBA" id="ARBA00007435"/>
    </source>
</evidence>
<dbReference type="PANTHER" id="PTHR34477">
    <property type="entry name" value="UPF0213 PROTEIN YHBQ"/>
    <property type="match status" value="1"/>
</dbReference>
<dbReference type="SMART" id="SM00465">
    <property type="entry name" value="GIYc"/>
    <property type="match status" value="1"/>
</dbReference>
<reference evidence="4" key="1">
    <citation type="submission" date="2023-08" db="EMBL/GenBank/DDBJ databases">
        <title>Rhodospirillaceae gen. nov., a novel taxon isolated from the Yangtze River Yuezi River estuary sludge.</title>
        <authorList>
            <person name="Ruan L."/>
        </authorList>
    </citation>
    <scope>NUCLEOTIDE SEQUENCE [LARGE SCALE GENOMIC DNA]</scope>
    <source>
        <strain evidence="4">R-7</strain>
    </source>
</reference>
<keyword evidence="4" id="KW-1185">Reference proteome</keyword>
<dbReference type="InterPro" id="IPR035901">
    <property type="entry name" value="GIY-YIG_endonuc_sf"/>
</dbReference>
<organism evidence="3 4">
    <name type="scientific">Dongia sedimenti</name>
    <dbReference type="NCBI Taxonomy" id="3064282"/>
    <lineage>
        <taxon>Bacteria</taxon>
        <taxon>Pseudomonadati</taxon>
        <taxon>Pseudomonadota</taxon>
        <taxon>Alphaproteobacteria</taxon>
        <taxon>Rhodospirillales</taxon>
        <taxon>Dongiaceae</taxon>
        <taxon>Dongia</taxon>
    </lineage>
</organism>
<protein>
    <submittedName>
        <fullName evidence="3">GIY-YIG nuclease family protein</fullName>
    </submittedName>
</protein>
<accession>A0ABU0YGF4</accession>
<comment type="similarity">
    <text evidence="1">Belongs to the UPF0213 family.</text>
</comment>
<evidence type="ECO:0000259" key="2">
    <source>
        <dbReference type="PROSITE" id="PS50164"/>
    </source>
</evidence>
<sequence length="94" mass="11144">MPGWVYILTNKPNGILYAGVTAKLTQRIWDHRSGQGGAFTRRYKLKRLVYVEQHDRIEQAIQREALIKSWPRAWKVRLITAINPNWDDLYEHLI</sequence>
<proteinExistence type="inferred from homology"/>
<dbReference type="Proteomes" id="UP001230156">
    <property type="component" value="Unassembled WGS sequence"/>
</dbReference>
<dbReference type="PANTHER" id="PTHR34477:SF5">
    <property type="entry name" value="BSL5627 PROTEIN"/>
    <property type="match status" value="1"/>
</dbReference>
<dbReference type="Pfam" id="PF01541">
    <property type="entry name" value="GIY-YIG"/>
    <property type="match status" value="1"/>
</dbReference>